<evidence type="ECO:0000256" key="3">
    <source>
        <dbReference type="SAM" id="Phobius"/>
    </source>
</evidence>
<evidence type="ECO:0000313" key="4">
    <source>
        <dbReference type="EMBL" id="SQB98551.1"/>
    </source>
</evidence>
<keyword evidence="1 4" id="KW-0328">Glycosyltransferase</keyword>
<dbReference type="PANTHER" id="PTHR11927:SF9">
    <property type="entry name" value="L-FUCOSYLTRANSFERASE"/>
    <property type="match status" value="1"/>
</dbReference>
<dbReference type="PANTHER" id="PTHR11927">
    <property type="entry name" value="GALACTOSIDE 2-L-FUCOSYLTRANSFERASE"/>
    <property type="match status" value="1"/>
</dbReference>
<dbReference type="InterPro" id="IPR002516">
    <property type="entry name" value="Glyco_trans_11"/>
</dbReference>
<keyword evidence="3" id="KW-0472">Membrane</keyword>
<dbReference type="Proteomes" id="UP000250166">
    <property type="component" value="Unassembled WGS sequence"/>
</dbReference>
<keyword evidence="3" id="KW-0812">Transmembrane</keyword>
<protein>
    <submittedName>
        <fullName evidence="4">Alpha-1,2-fucosyltransferase</fullName>
    </submittedName>
</protein>
<evidence type="ECO:0000256" key="1">
    <source>
        <dbReference type="ARBA" id="ARBA00022676"/>
    </source>
</evidence>
<dbReference type="Pfam" id="PF01531">
    <property type="entry name" value="Glyco_transf_11"/>
    <property type="match status" value="1"/>
</dbReference>
<name>A0A2X3BCB9_9HELI</name>
<dbReference type="GO" id="GO:0008107">
    <property type="term" value="F:galactoside 2-alpha-L-fucosyltransferase activity"/>
    <property type="evidence" value="ECO:0007669"/>
    <property type="project" value="InterPro"/>
</dbReference>
<accession>A0A2X3BCB9</accession>
<keyword evidence="2 4" id="KW-0808">Transferase</keyword>
<reference evidence="4 5" key="1">
    <citation type="submission" date="2018-06" db="EMBL/GenBank/DDBJ databases">
        <authorList>
            <consortium name="Pathogen Informatics"/>
            <person name="Doyle S."/>
        </authorList>
    </citation>
    <scope>NUCLEOTIDE SEQUENCE [LARGE SCALE GENOMIC DNA]</scope>
    <source>
        <strain evidence="4 5">NCTC13102</strain>
    </source>
</reference>
<dbReference type="EMBL" id="UAWL01000006">
    <property type="protein sequence ID" value="SQB98551.1"/>
    <property type="molecule type" value="Genomic_DNA"/>
</dbReference>
<feature type="transmembrane region" description="Helical" evidence="3">
    <location>
        <begin position="12"/>
        <end position="39"/>
    </location>
</feature>
<dbReference type="RefSeq" id="WP_112058579.1">
    <property type="nucleotide sequence ID" value="NZ_UAWL01000006.1"/>
</dbReference>
<gene>
    <name evidence="4" type="ORF">NCTC13102_01014</name>
</gene>
<evidence type="ECO:0000313" key="5">
    <source>
        <dbReference type="Proteomes" id="UP000250166"/>
    </source>
</evidence>
<sequence length="310" mass="36326">MHRKNMKNLNKGGAVVFIDGGLGNQFFHYAFCVILYRYLKKPVYLDCTQYRFTTSLNARNLELVYFSPILPIITSKKELIQKLNISYCMFCLKKLGNKILYKLCKKQPFFLYDKQKTLTKPHLRFESIAQLAQNLGNHNYIYEEYMWNFKEIKSYKDEFLQILYPQLPLDSKSLAIAQQIQSHTNSCSIHIRRGDYLMHIPSDVLDMEYYLHAMEQIRQLVSNVKFFIFGNDFAYMRGQFSESRDCVIVDVNGEYEVRYDFLLMKMCKHHILANSTLSMWVGFGSYGYTIYKANAKPSTAGLETLGFIAL</sequence>
<proteinExistence type="predicted"/>
<organism evidence="4 5">
    <name type="scientific">Helicobacter fennelliae</name>
    <dbReference type="NCBI Taxonomy" id="215"/>
    <lineage>
        <taxon>Bacteria</taxon>
        <taxon>Pseudomonadati</taxon>
        <taxon>Campylobacterota</taxon>
        <taxon>Epsilonproteobacteria</taxon>
        <taxon>Campylobacterales</taxon>
        <taxon>Helicobacteraceae</taxon>
        <taxon>Helicobacter</taxon>
    </lineage>
</organism>
<keyword evidence="3" id="KW-1133">Transmembrane helix</keyword>
<dbReference type="GO" id="GO:0016020">
    <property type="term" value="C:membrane"/>
    <property type="evidence" value="ECO:0007669"/>
    <property type="project" value="InterPro"/>
</dbReference>
<dbReference type="AlphaFoldDB" id="A0A2X3BCB9"/>
<dbReference type="CDD" id="cd11301">
    <property type="entry name" value="Fut1_Fut2_like"/>
    <property type="match status" value="1"/>
</dbReference>
<dbReference type="GO" id="GO:0005975">
    <property type="term" value="P:carbohydrate metabolic process"/>
    <property type="evidence" value="ECO:0007669"/>
    <property type="project" value="InterPro"/>
</dbReference>
<evidence type="ECO:0000256" key="2">
    <source>
        <dbReference type="ARBA" id="ARBA00022679"/>
    </source>
</evidence>